<organism evidence="7 8">
    <name type="scientific">Clytia hemisphaerica</name>
    <dbReference type="NCBI Taxonomy" id="252671"/>
    <lineage>
        <taxon>Eukaryota</taxon>
        <taxon>Metazoa</taxon>
        <taxon>Cnidaria</taxon>
        <taxon>Hydrozoa</taxon>
        <taxon>Hydroidolina</taxon>
        <taxon>Leptothecata</taxon>
        <taxon>Obeliida</taxon>
        <taxon>Clytiidae</taxon>
        <taxon>Clytia</taxon>
    </lineage>
</organism>
<accession>A0A7M5WKT5</accession>
<name>A0A7M5WKT5_9CNID</name>
<feature type="transmembrane region" description="Helical" evidence="5">
    <location>
        <begin position="51"/>
        <end position="69"/>
    </location>
</feature>
<proteinExistence type="predicted"/>
<dbReference type="Pfam" id="PF13639">
    <property type="entry name" value="zf-RING_2"/>
    <property type="match status" value="1"/>
</dbReference>
<feature type="domain" description="RING-type" evidence="6">
    <location>
        <begin position="607"/>
        <end position="651"/>
    </location>
</feature>
<evidence type="ECO:0000256" key="1">
    <source>
        <dbReference type="ARBA" id="ARBA00022771"/>
    </source>
</evidence>
<dbReference type="GO" id="GO:0008270">
    <property type="term" value="F:zinc ion binding"/>
    <property type="evidence" value="ECO:0007669"/>
    <property type="project" value="UniProtKB-KW"/>
</dbReference>
<dbReference type="GO" id="GO:0004842">
    <property type="term" value="F:ubiquitin-protein transferase activity"/>
    <property type="evidence" value="ECO:0007669"/>
    <property type="project" value="InterPro"/>
</dbReference>
<keyword evidence="8" id="KW-1185">Reference proteome</keyword>
<dbReference type="CDD" id="cd16473">
    <property type="entry name" value="RING-H2_RNF103"/>
    <property type="match status" value="1"/>
</dbReference>
<dbReference type="InterPro" id="IPR013083">
    <property type="entry name" value="Znf_RING/FYVE/PHD"/>
</dbReference>
<feature type="transmembrane region" description="Helical" evidence="5">
    <location>
        <begin position="385"/>
        <end position="407"/>
    </location>
</feature>
<feature type="region of interest" description="Disordered" evidence="4">
    <location>
        <begin position="105"/>
        <end position="130"/>
    </location>
</feature>
<evidence type="ECO:0000259" key="6">
    <source>
        <dbReference type="PROSITE" id="PS50089"/>
    </source>
</evidence>
<keyword evidence="2" id="KW-0862">Zinc</keyword>
<keyword evidence="5" id="KW-1133">Transmembrane helix</keyword>
<dbReference type="AlphaFoldDB" id="A0A7M5WKT5"/>
<feature type="compositionally biased region" description="Polar residues" evidence="4">
    <location>
        <begin position="110"/>
        <end position="119"/>
    </location>
</feature>
<dbReference type="PROSITE" id="PS50089">
    <property type="entry name" value="ZF_RING_2"/>
    <property type="match status" value="1"/>
</dbReference>
<reference evidence="7" key="1">
    <citation type="submission" date="2021-01" db="UniProtKB">
        <authorList>
            <consortium name="EnsemblMetazoa"/>
        </authorList>
    </citation>
    <scope>IDENTIFICATION</scope>
</reference>
<evidence type="ECO:0000256" key="3">
    <source>
        <dbReference type="PROSITE-ProRule" id="PRU00175"/>
    </source>
</evidence>
<keyword evidence="5" id="KW-0472">Membrane</keyword>
<dbReference type="PANTHER" id="PTHR15302:SF0">
    <property type="entry name" value="E3 UBIQUITIN-PROTEIN LIGASE RNF103"/>
    <property type="match status" value="1"/>
</dbReference>
<evidence type="ECO:0000313" key="7">
    <source>
        <dbReference type="EnsemblMetazoa" id="CLYHEMP008054.1"/>
    </source>
</evidence>
<dbReference type="GO" id="GO:0036503">
    <property type="term" value="P:ERAD pathway"/>
    <property type="evidence" value="ECO:0007669"/>
    <property type="project" value="TreeGrafter"/>
</dbReference>
<dbReference type="SUPFAM" id="SSF57850">
    <property type="entry name" value="RING/U-box"/>
    <property type="match status" value="1"/>
</dbReference>
<dbReference type="Gene3D" id="3.30.40.10">
    <property type="entry name" value="Zinc/RING finger domain, C3HC4 (zinc finger)"/>
    <property type="match status" value="1"/>
</dbReference>
<dbReference type="GO" id="GO:0016567">
    <property type="term" value="P:protein ubiquitination"/>
    <property type="evidence" value="ECO:0007669"/>
    <property type="project" value="InterPro"/>
</dbReference>
<evidence type="ECO:0000256" key="5">
    <source>
        <dbReference type="SAM" id="Phobius"/>
    </source>
</evidence>
<dbReference type="Proteomes" id="UP000594262">
    <property type="component" value="Unplaced"/>
</dbReference>
<keyword evidence="5" id="KW-0812">Transmembrane</keyword>
<dbReference type="InterPro" id="IPR042494">
    <property type="entry name" value="RNF103"/>
</dbReference>
<dbReference type="InterPro" id="IPR001841">
    <property type="entry name" value="Znf_RING"/>
</dbReference>
<sequence>GSPIFVYVEKKVYCFSLLIGAPSRQVGWEDVCRVCNLFEATLLSGVLIKMFYLKIIFLVSYFLIIFIVFRVSSLKGEKTFACFYKTFSDLFNSVLLDDASSKPVLEHGNKQSNASNQQENVKKVNDEDEETTEIPDYRQFIEKVEDTKASVWLVKVIPPSTQTQSPHKDGFNREWKKLSKSFRNNGIRTSTYKCSRDIRLCLIHKITSESVLLTMPKGSHPKGKVAVHVFDPKASKISLYNWVQKRLHSHVKTVHSISELVERPAKRLKRKKDLVPSMYFVYRSNSNQKLPLSISALSIKFTGRIKFYMLKGKNKENDNILAMNKVSKYSYGNHEGENMTYSCLELFLKTLHPEVNDIFIASVILLNMACWFEVSLQKGGPLRRLLFYIWGFATSNILLVTIWLPLIKLLYMPQVQPIVEVCLQNLQNIMFTNFAAVLRQDFLELTKHLHLVLSGFIGYGVFLGYLHFKFRNDSNETSFSGIFQNDIEDIRGNITVTLQNITPTLRIYRFEAGIERILHTLSTTELWLPTDLYTEYIKDLPTWKHCNGIKMQKDCVENLSQIPFCKIDETEDERSNSDEKTNQQDRCCQKNCPIPSIPDHVFKVNSCVICLEEYMCQNVLLGLPCGHSFHQKCANDWLVLEGAQNKCPVCRWPCNIKKGTKVEIIDTFNE</sequence>
<protein>
    <recommendedName>
        <fullName evidence="6">RING-type domain-containing protein</fullName>
    </recommendedName>
</protein>
<evidence type="ECO:0000313" key="8">
    <source>
        <dbReference type="Proteomes" id="UP000594262"/>
    </source>
</evidence>
<dbReference type="GO" id="GO:0005783">
    <property type="term" value="C:endoplasmic reticulum"/>
    <property type="evidence" value="ECO:0007669"/>
    <property type="project" value="TreeGrafter"/>
</dbReference>
<evidence type="ECO:0000256" key="2">
    <source>
        <dbReference type="ARBA" id="ARBA00022833"/>
    </source>
</evidence>
<dbReference type="SMART" id="SM00184">
    <property type="entry name" value="RING"/>
    <property type="match status" value="1"/>
</dbReference>
<dbReference type="EnsemblMetazoa" id="CLYHEMT008054.1">
    <property type="protein sequence ID" value="CLYHEMP008054.1"/>
    <property type="gene ID" value="CLYHEMG008054"/>
</dbReference>
<keyword evidence="1 3" id="KW-0479">Metal-binding</keyword>
<evidence type="ECO:0000256" key="4">
    <source>
        <dbReference type="SAM" id="MobiDB-lite"/>
    </source>
</evidence>
<dbReference type="PANTHER" id="PTHR15302">
    <property type="entry name" value="E3 UBIQUITIN-PROTEIN LIGASE RNF103"/>
    <property type="match status" value="1"/>
</dbReference>
<feature type="transmembrane region" description="Helical" evidence="5">
    <location>
        <begin position="448"/>
        <end position="468"/>
    </location>
</feature>
<dbReference type="OrthoDB" id="8062037at2759"/>
<keyword evidence="1 3" id="KW-0863">Zinc-finger</keyword>